<organism evidence="1 2">
    <name type="scientific">Trichinella patagoniensis</name>
    <dbReference type="NCBI Taxonomy" id="990121"/>
    <lineage>
        <taxon>Eukaryota</taxon>
        <taxon>Metazoa</taxon>
        <taxon>Ecdysozoa</taxon>
        <taxon>Nematoda</taxon>
        <taxon>Enoplea</taxon>
        <taxon>Dorylaimia</taxon>
        <taxon>Trichinellida</taxon>
        <taxon>Trichinellidae</taxon>
        <taxon>Trichinella</taxon>
    </lineage>
</organism>
<comment type="caution">
    <text evidence="1">The sequence shown here is derived from an EMBL/GenBank/DDBJ whole genome shotgun (WGS) entry which is preliminary data.</text>
</comment>
<gene>
    <name evidence="1" type="ORF">T12_6727</name>
</gene>
<accession>A0A0V0ZGU3</accession>
<protein>
    <submittedName>
        <fullName evidence="1">Uncharacterized protein</fullName>
    </submittedName>
</protein>
<keyword evidence="2" id="KW-1185">Reference proteome</keyword>
<dbReference type="Proteomes" id="UP000054783">
    <property type="component" value="Unassembled WGS sequence"/>
</dbReference>
<dbReference type="EMBL" id="JYDQ01000183">
    <property type="protein sequence ID" value="KRY11792.1"/>
    <property type="molecule type" value="Genomic_DNA"/>
</dbReference>
<dbReference type="AlphaFoldDB" id="A0A0V0ZGU3"/>
<sequence>MSDCNEWQLQSDMASGRRSKAPLANRAIAHKCGVLVKLGAGQNNLTQRTHGRFLHIAQHTFNCLGETFTSKPIQKTVHVAMLTGFANVFSIHHHRLGNLIVKRTEQITSDEVIPRKNGKQRHHFGFQIRKMGFTVSKLIQRTFQHTVARFPFD</sequence>
<evidence type="ECO:0000313" key="1">
    <source>
        <dbReference type="EMBL" id="KRY11792.1"/>
    </source>
</evidence>
<evidence type="ECO:0000313" key="2">
    <source>
        <dbReference type="Proteomes" id="UP000054783"/>
    </source>
</evidence>
<name>A0A0V0ZGU3_9BILA</name>
<reference evidence="1 2" key="1">
    <citation type="submission" date="2015-01" db="EMBL/GenBank/DDBJ databases">
        <title>Evolution of Trichinella species and genotypes.</title>
        <authorList>
            <person name="Korhonen P.K."/>
            <person name="Edoardo P."/>
            <person name="Giuseppe L.R."/>
            <person name="Gasser R.B."/>
        </authorList>
    </citation>
    <scope>NUCLEOTIDE SEQUENCE [LARGE SCALE GENOMIC DNA]</scope>
    <source>
        <strain evidence="1">ISS2496</strain>
    </source>
</reference>
<proteinExistence type="predicted"/>